<evidence type="ECO:0000259" key="5">
    <source>
        <dbReference type="PROSITE" id="PS51851"/>
    </source>
</evidence>
<accession>A0A8H7ZXX3</accession>
<evidence type="ECO:0000256" key="4">
    <source>
        <dbReference type="SAM" id="MobiDB-lite"/>
    </source>
</evidence>
<organism evidence="6 7">
    <name type="scientific">Olpidium bornovanus</name>
    <dbReference type="NCBI Taxonomy" id="278681"/>
    <lineage>
        <taxon>Eukaryota</taxon>
        <taxon>Fungi</taxon>
        <taxon>Fungi incertae sedis</taxon>
        <taxon>Olpidiomycota</taxon>
        <taxon>Olpidiomycotina</taxon>
        <taxon>Olpidiomycetes</taxon>
        <taxon>Olpidiales</taxon>
        <taxon>Olpidiaceae</taxon>
        <taxon>Olpidium</taxon>
    </lineage>
</organism>
<evidence type="ECO:0000313" key="7">
    <source>
        <dbReference type="Proteomes" id="UP000673691"/>
    </source>
</evidence>
<evidence type="ECO:0000256" key="3">
    <source>
        <dbReference type="PROSITE-ProRule" id="PRU01198"/>
    </source>
</evidence>
<feature type="domain" description="KARI C-terminal knotted" evidence="5">
    <location>
        <begin position="90"/>
        <end position="169"/>
    </location>
</feature>
<dbReference type="GO" id="GO:0004455">
    <property type="term" value="F:ketol-acid reductoisomerase activity"/>
    <property type="evidence" value="ECO:0007669"/>
    <property type="project" value="UniProtKB-UniRule"/>
</dbReference>
<evidence type="ECO:0000256" key="2">
    <source>
        <dbReference type="ARBA" id="ARBA00030593"/>
    </source>
</evidence>
<dbReference type="OrthoDB" id="10255643at2759"/>
<gene>
    <name evidence="6" type="ORF">BJ554DRAFT_6222</name>
</gene>
<feature type="region of interest" description="Disordered" evidence="4">
    <location>
        <begin position="1"/>
        <end position="28"/>
    </location>
</feature>
<dbReference type="GO" id="GO:0009099">
    <property type="term" value="P:L-valine biosynthetic process"/>
    <property type="evidence" value="ECO:0007669"/>
    <property type="project" value="UniProtKB-UniRule"/>
</dbReference>
<sequence>LATPFSALGDEGTPREGSSAVNGGYRSKGWSEVTRRGSGGGLGECGRRCSFVFSEACPRIARKVKVAADANCASFRALNSLWQPFTNSSNCSTTAQRGALDWYRPFHKAVKPVFEELYAKVKDGSETARSLQKNSSPSYRRELEKELAELRDHEMWRAGATVRALRPENAAVDEAKGAEVEKQKISAASA</sequence>
<dbReference type="SUPFAM" id="SSF48179">
    <property type="entry name" value="6-phosphogluconate dehydrogenase C-terminal domain-like"/>
    <property type="match status" value="1"/>
</dbReference>
<keyword evidence="3" id="KW-0560">Oxidoreductase</keyword>
<dbReference type="Proteomes" id="UP000673691">
    <property type="component" value="Unassembled WGS sequence"/>
</dbReference>
<protein>
    <recommendedName>
        <fullName evidence="2">Acetohydroxy-acid reductoisomerase</fullName>
    </recommendedName>
    <alternativeName>
        <fullName evidence="1">Alpha-keto-beta-hydroxylacyl reductoisomerase</fullName>
    </alternativeName>
</protein>
<comment type="caution">
    <text evidence="6">The sequence shown here is derived from an EMBL/GenBank/DDBJ whole genome shotgun (WGS) entry which is preliminary data.</text>
</comment>
<keyword evidence="7" id="KW-1185">Reference proteome</keyword>
<evidence type="ECO:0000256" key="1">
    <source>
        <dbReference type="ARBA" id="ARBA00030209"/>
    </source>
</evidence>
<keyword evidence="3" id="KW-0028">Amino-acid biosynthesis</keyword>
<feature type="non-terminal residue" evidence="6">
    <location>
        <position position="1"/>
    </location>
</feature>
<comment type="similarity">
    <text evidence="3">Belongs to the ketol-acid reductoisomerase family.</text>
</comment>
<dbReference type="PROSITE" id="PS51851">
    <property type="entry name" value="KARI_C"/>
    <property type="match status" value="1"/>
</dbReference>
<reference evidence="6 7" key="1">
    <citation type="journal article" name="Sci. Rep.">
        <title>Genome-scale phylogenetic analyses confirm Olpidium as the closest living zoosporic fungus to the non-flagellated, terrestrial fungi.</title>
        <authorList>
            <person name="Chang Y."/>
            <person name="Rochon D."/>
            <person name="Sekimoto S."/>
            <person name="Wang Y."/>
            <person name="Chovatia M."/>
            <person name="Sandor L."/>
            <person name="Salamov A."/>
            <person name="Grigoriev I.V."/>
            <person name="Stajich J.E."/>
            <person name="Spatafora J.W."/>
        </authorList>
    </citation>
    <scope>NUCLEOTIDE SEQUENCE [LARGE SCALE GENOMIC DNA]</scope>
    <source>
        <strain evidence="6">S191</strain>
    </source>
</reference>
<dbReference type="GO" id="GO:0009097">
    <property type="term" value="P:isoleucine biosynthetic process"/>
    <property type="evidence" value="ECO:0007669"/>
    <property type="project" value="UniProtKB-UniRule"/>
</dbReference>
<evidence type="ECO:0000313" key="6">
    <source>
        <dbReference type="EMBL" id="KAG5461563.1"/>
    </source>
</evidence>
<proteinExistence type="inferred from homology"/>
<dbReference type="InterPro" id="IPR000506">
    <property type="entry name" value="KARI_C"/>
</dbReference>
<keyword evidence="3" id="KW-0100">Branched-chain amino acid biosynthesis</keyword>
<dbReference type="AlphaFoldDB" id="A0A8H7ZXX3"/>
<dbReference type="InterPro" id="IPR008927">
    <property type="entry name" value="6-PGluconate_DH-like_C_sf"/>
</dbReference>
<dbReference type="EMBL" id="JAEFCI010003458">
    <property type="protein sequence ID" value="KAG5461563.1"/>
    <property type="molecule type" value="Genomic_DNA"/>
</dbReference>
<dbReference type="Pfam" id="PF01450">
    <property type="entry name" value="KARI_C"/>
    <property type="match status" value="1"/>
</dbReference>
<name>A0A8H7ZXX3_9FUNG</name>
<dbReference type="Gene3D" id="6.10.240.10">
    <property type="match status" value="1"/>
</dbReference>
<comment type="caution">
    <text evidence="3">Lacks conserved residue(s) required for the propagation of feature annotation.</text>
</comment>